<comment type="subcellular location">
    <subcellularLocation>
        <location evidence="6">Cytoplasm</location>
    </subcellularLocation>
</comment>
<dbReference type="Pfam" id="PF22020">
    <property type="entry name" value="RlmL_1st"/>
    <property type="match status" value="1"/>
</dbReference>
<dbReference type="PROSITE" id="PS00092">
    <property type="entry name" value="N6_MTASE"/>
    <property type="match status" value="1"/>
</dbReference>
<dbReference type="EMBL" id="RBOV01000353">
    <property type="protein sequence ID" value="RMN07854.1"/>
    <property type="molecule type" value="Genomic_DNA"/>
</dbReference>
<dbReference type="InterPro" id="IPR004114">
    <property type="entry name" value="THUMP_dom"/>
</dbReference>
<gene>
    <name evidence="6" type="primary">rlmL</name>
    <name evidence="9" type="ORF">ALQ65_04485</name>
</gene>
<evidence type="ECO:0000259" key="8">
    <source>
        <dbReference type="PROSITE" id="PS51165"/>
    </source>
</evidence>
<dbReference type="InterPro" id="IPR002052">
    <property type="entry name" value="DNA_methylase_N6_adenine_CS"/>
</dbReference>
<dbReference type="Gene3D" id="3.30.750.80">
    <property type="entry name" value="RNA methyltransferase domain (HRMD) like"/>
    <property type="match status" value="1"/>
</dbReference>
<dbReference type="GO" id="GO:0070043">
    <property type="term" value="F:rRNA (guanine-N7-)-methyltransferase activity"/>
    <property type="evidence" value="ECO:0007669"/>
    <property type="project" value="UniProtKB-UniRule"/>
</dbReference>
<dbReference type="PANTHER" id="PTHR47313">
    <property type="entry name" value="RIBOSOMAL RNA LARGE SUBUNIT METHYLTRANSFERASE K/L"/>
    <property type="match status" value="1"/>
</dbReference>
<comment type="catalytic activity">
    <reaction evidence="6">
        <text>guanosine(2445) in 23S rRNA + S-adenosyl-L-methionine = N(2)-methylguanosine(2445) in 23S rRNA + S-adenosyl-L-homocysteine + H(+)</text>
        <dbReference type="Rhea" id="RHEA:42740"/>
        <dbReference type="Rhea" id="RHEA-COMP:10215"/>
        <dbReference type="Rhea" id="RHEA-COMP:10216"/>
        <dbReference type="ChEBI" id="CHEBI:15378"/>
        <dbReference type="ChEBI" id="CHEBI:57856"/>
        <dbReference type="ChEBI" id="CHEBI:59789"/>
        <dbReference type="ChEBI" id="CHEBI:74269"/>
        <dbReference type="ChEBI" id="CHEBI:74481"/>
        <dbReference type="EC" id="2.1.1.173"/>
    </reaction>
</comment>
<dbReference type="InterPro" id="IPR017244">
    <property type="entry name" value="23SrRNA_methyltr_KL"/>
</dbReference>
<keyword evidence="1 6" id="KW-0963">Cytoplasm</keyword>
<evidence type="ECO:0000313" key="9">
    <source>
        <dbReference type="EMBL" id="RMN07854.1"/>
    </source>
</evidence>
<organism evidence="9 10">
    <name type="scientific">Pseudomonas syringae pv. coriandricola</name>
    <dbReference type="NCBI Taxonomy" id="264453"/>
    <lineage>
        <taxon>Bacteria</taxon>
        <taxon>Pseudomonadati</taxon>
        <taxon>Pseudomonadota</taxon>
        <taxon>Gammaproteobacteria</taxon>
        <taxon>Pseudomonadales</taxon>
        <taxon>Pseudomonadaceae</taxon>
        <taxon>Pseudomonas</taxon>
    </lineage>
</organism>
<keyword evidence="4 6" id="KW-0808">Transferase</keyword>
<evidence type="ECO:0000256" key="2">
    <source>
        <dbReference type="ARBA" id="ARBA00022552"/>
    </source>
</evidence>
<comment type="caution">
    <text evidence="9">The sequence shown here is derived from an EMBL/GenBank/DDBJ whole genome shotgun (WGS) entry which is preliminary data.</text>
</comment>
<keyword evidence="2 6" id="KW-0698">rRNA processing</keyword>
<comment type="catalytic activity">
    <reaction evidence="6">
        <text>guanosine(2069) in 23S rRNA + S-adenosyl-L-methionine = N(2)-methylguanosine(2069) in 23S rRNA + S-adenosyl-L-homocysteine + H(+)</text>
        <dbReference type="Rhea" id="RHEA:43772"/>
        <dbReference type="Rhea" id="RHEA-COMP:10688"/>
        <dbReference type="Rhea" id="RHEA-COMP:10689"/>
        <dbReference type="ChEBI" id="CHEBI:15378"/>
        <dbReference type="ChEBI" id="CHEBI:57856"/>
        <dbReference type="ChEBI" id="CHEBI:59789"/>
        <dbReference type="ChEBI" id="CHEBI:74269"/>
        <dbReference type="ChEBI" id="CHEBI:74481"/>
        <dbReference type="EC" id="2.1.1.264"/>
    </reaction>
</comment>
<evidence type="ECO:0000256" key="7">
    <source>
        <dbReference type="PROSITE-ProRule" id="PRU00529"/>
    </source>
</evidence>
<dbReference type="Pfam" id="PF02926">
    <property type="entry name" value="THUMP"/>
    <property type="match status" value="1"/>
</dbReference>
<dbReference type="EC" id="2.1.1.264" evidence="6"/>
<dbReference type="PANTHER" id="PTHR47313:SF1">
    <property type="entry name" value="RIBOSOMAL RNA LARGE SUBUNIT METHYLTRANSFERASE K_L"/>
    <property type="match status" value="1"/>
</dbReference>
<dbReference type="InterPro" id="IPR000241">
    <property type="entry name" value="RlmKL-like_Mtase"/>
</dbReference>
<evidence type="ECO:0000256" key="3">
    <source>
        <dbReference type="ARBA" id="ARBA00022603"/>
    </source>
</evidence>
<dbReference type="Proteomes" id="UP000271468">
    <property type="component" value="Unassembled WGS sequence"/>
</dbReference>
<dbReference type="CDD" id="cd11715">
    <property type="entry name" value="THUMP_AdoMetMT"/>
    <property type="match status" value="1"/>
</dbReference>
<dbReference type="AlphaFoldDB" id="A0A3M3JAL7"/>
<keyword evidence="5 6" id="KW-0949">S-adenosyl-L-methionine</keyword>
<dbReference type="SUPFAM" id="SSF53335">
    <property type="entry name" value="S-adenosyl-L-methionine-dependent methyltransferases"/>
    <property type="match status" value="2"/>
</dbReference>
<keyword evidence="3 6" id="KW-0489">Methyltransferase</keyword>
<dbReference type="PROSITE" id="PS51165">
    <property type="entry name" value="THUMP"/>
    <property type="match status" value="1"/>
</dbReference>
<dbReference type="GO" id="GO:0003723">
    <property type="term" value="F:RNA binding"/>
    <property type="evidence" value="ECO:0007669"/>
    <property type="project" value="UniProtKB-UniRule"/>
</dbReference>
<dbReference type="Gene3D" id="3.30.2130.30">
    <property type="match status" value="1"/>
</dbReference>
<dbReference type="InterPro" id="IPR029063">
    <property type="entry name" value="SAM-dependent_MTases_sf"/>
</dbReference>
<evidence type="ECO:0000256" key="4">
    <source>
        <dbReference type="ARBA" id="ARBA00022679"/>
    </source>
</evidence>
<dbReference type="GO" id="GO:0052915">
    <property type="term" value="F:23S rRNA (guanine(2445)-N(2))-methyltransferase activity"/>
    <property type="evidence" value="ECO:0007669"/>
    <property type="project" value="UniProtKB-UniRule"/>
</dbReference>
<dbReference type="SMART" id="SM00981">
    <property type="entry name" value="THUMP"/>
    <property type="match status" value="1"/>
</dbReference>
<dbReference type="PIRSF" id="PIRSF037618">
    <property type="entry name" value="RNA_Mtase_bacteria_prd"/>
    <property type="match status" value="1"/>
</dbReference>
<dbReference type="GO" id="GO:0005737">
    <property type="term" value="C:cytoplasm"/>
    <property type="evidence" value="ECO:0007669"/>
    <property type="project" value="UniProtKB-SubCell"/>
</dbReference>
<keyword evidence="7" id="KW-0694">RNA-binding</keyword>
<dbReference type="CDD" id="cd02440">
    <property type="entry name" value="AdoMet_MTases"/>
    <property type="match status" value="1"/>
</dbReference>
<dbReference type="InterPro" id="IPR054170">
    <property type="entry name" value="RlmL_1st"/>
</dbReference>
<evidence type="ECO:0000256" key="1">
    <source>
        <dbReference type="ARBA" id="ARBA00022490"/>
    </source>
</evidence>
<dbReference type="HAMAP" id="MF_01858">
    <property type="entry name" value="23SrRNA_methyltr_KL"/>
    <property type="match status" value="1"/>
</dbReference>
<accession>A0A3M3JAL7</accession>
<reference evidence="9 10" key="1">
    <citation type="submission" date="2018-08" db="EMBL/GenBank/DDBJ databases">
        <title>Recombination of ecologically and evolutionarily significant loci maintains genetic cohesion in the Pseudomonas syringae species complex.</title>
        <authorList>
            <person name="Dillon M."/>
            <person name="Thakur S."/>
            <person name="Almeida R.N.D."/>
            <person name="Weir B.S."/>
            <person name="Guttman D.S."/>
        </authorList>
    </citation>
    <scope>NUCLEOTIDE SEQUENCE [LARGE SCALE GENOMIC DNA]</scope>
    <source>
        <strain evidence="9 10">ICMP 12341</strain>
    </source>
</reference>
<sequence>MPCLRKRRRVINSSIKCDFSSRALLAASLLPSLRTSISGLMCTFTAALIGHDRVMRWTGTHVPRRRSPRKTPVQIWQGNALPAADGSGPGIHMSDRYELFLTCPKGLEGLLAEEATALGLQETREHTSAIRGLADMETAYRLCLWSRLANRVLLVLKRFPMKDAEDLYHGVLDVEWHDHLEPEGTIAVEFSGHGSGIDNTHFGALKVKDAIVDKLRTPEGERPSVDKINPDLRVHLRLDRGEAILSLDLSGHSLHQRGYRLQQGAAPLKENLAAAILIRAGWPRIAAEGGALADPMCGVGTFLVEAGLIAADIAPNIKRERWGFSAWLGHVPALWRKLHDEALARAEAGLAKTPSWIRGYEADPRLIQPGRNNIERAGLSDWIKVYQGEVATFEPRPDQNQKGLVICNPPYGERLGDEASLLYLYQNLGERLRQACLNWEAAVFTGAPDLGKRMGIRSHKQYSFWNGALPCKLLLIKVTPDQFVTGERRTPEQRQVERENPVEAEVVERKLNKNGNPIKPEPMVVEQARLSEGGQMFANRLQKNLKLMGKWVRREGIDCYRVYDADMPEYSLAIDLYHDWVHVQEYAAPKTIDPEKASARLFDALAAIPQALNIDKSRVVIKRRERQSGTKQYERQSAQGQFLEVSEGGVKLLVNLTDYLDTGLFLDHRPMRMRIQREAAGKRFLNLFAYTATASVHAAKGGARSTTSVDLSRTYLDWARRNLSLNGFSDKNRLEQGDVMAWLQANRDEYELIFIDPPTFSNSKRMEGIFDVQRDQVELIDLAMARLAPGGVLYFSNNFRKFVLDENLSQRYAVEDITVQTIDPDFARNGKIHRAWKIMARA</sequence>
<dbReference type="Pfam" id="PF10672">
    <property type="entry name" value="Methyltrans_SAM"/>
    <property type="match status" value="1"/>
</dbReference>
<dbReference type="Gene3D" id="3.40.50.150">
    <property type="entry name" value="Vaccinia Virus protein VP39"/>
    <property type="match status" value="2"/>
</dbReference>
<dbReference type="NCBIfam" id="NF008748">
    <property type="entry name" value="PRK11783.1"/>
    <property type="match status" value="1"/>
</dbReference>
<dbReference type="EC" id="2.1.1.173" evidence="6"/>
<feature type="domain" description="THUMP" evidence="8">
    <location>
        <begin position="138"/>
        <end position="249"/>
    </location>
</feature>
<dbReference type="InterPro" id="IPR019614">
    <property type="entry name" value="SAM-dep_methyl-trfase"/>
</dbReference>
<proteinExistence type="inferred from homology"/>
<comment type="similarity">
    <text evidence="6">Belongs to the methyltransferase superfamily. RlmKL family.</text>
</comment>
<evidence type="ECO:0000256" key="5">
    <source>
        <dbReference type="ARBA" id="ARBA00022691"/>
    </source>
</evidence>
<dbReference type="Pfam" id="PF01170">
    <property type="entry name" value="UPF0020"/>
    <property type="match status" value="1"/>
</dbReference>
<protein>
    <recommendedName>
        <fullName evidence="6">Ribosomal RNA large subunit methyltransferase K/L</fullName>
    </recommendedName>
    <domain>
        <recommendedName>
            <fullName evidence="6">23S rRNA m2G2445 methyltransferase</fullName>
            <ecNumber evidence="6">2.1.1.173</ecNumber>
        </recommendedName>
        <alternativeName>
            <fullName evidence="6">rRNA (guanine-N(2)-)-methyltransferase RlmL</fullName>
        </alternativeName>
    </domain>
    <domain>
        <recommendedName>
            <fullName evidence="6">23S rRNA m7G2069 methyltransferase</fullName>
            <ecNumber evidence="6">2.1.1.264</ecNumber>
        </recommendedName>
        <alternativeName>
            <fullName evidence="6">rRNA (guanine-N(7)-)-methyltransferase RlmK</fullName>
        </alternativeName>
    </domain>
</protein>
<comment type="function">
    <text evidence="6">Specifically methylates the guanine in position 2445 (m2G2445) and the guanine in position 2069 (m7G2069) of 23S rRNA.</text>
</comment>
<evidence type="ECO:0000313" key="10">
    <source>
        <dbReference type="Proteomes" id="UP000271468"/>
    </source>
</evidence>
<evidence type="ECO:0000256" key="6">
    <source>
        <dbReference type="HAMAP-Rule" id="MF_01858"/>
    </source>
</evidence>
<name>A0A3M3JAL7_9PSED</name>